<feature type="transmembrane region" description="Helical" evidence="6">
    <location>
        <begin position="358"/>
        <end position="376"/>
    </location>
</feature>
<sequence length="515" mass="57716">MVKWFEKSEKHDDTAREYIERSPTAETGELDTAFAFLRDHETINTQHICLKKLRRKLDWHLVPLLFFLHLAQTLDEHLINYAIIMGLPEDLHLKGQELSNIVSSIKWIDLAACAVVGLYLNKAPISSSLGWAIIFFGILSACTAAVQNYPQLLAIRLLMGVLDSVFHPAMILVTSQFYRRDEQIVRFQLWWCAQGFSTIFGALISYGFQFVTGSSLESWRIMYLVLGCLTLLVSIWTIFCLPNSPMSAKFLSIEEKVALLRHIAPNQTGVSNPKIRPKQILAVFRDPQVALLCALVIMTDFASGITSNFSSTLIKSFGYTSKQATLLSIPGGAVAVIACFLSTWMVRREYLQRWSTLGIAYALALVGSCLVAFSPLHNQAAHLAGIYLFYFSTATVGMKYQWAAANIAGHTKRPITMALISASDTIGMIAGPYAVQRSEKPHYHTAKYSLVGAKTGCLLLVFMLALYYLMANRSKDRKFGKRESMMEDDASDQDSLKGTWANLTDTERANFRYVY</sequence>
<evidence type="ECO:0000313" key="8">
    <source>
        <dbReference type="EMBL" id="EME45003.1"/>
    </source>
</evidence>
<keyword evidence="4 6" id="KW-1133">Transmembrane helix</keyword>
<dbReference type="OrthoDB" id="6730379at2759"/>
<name>N1PPZ3_DOTSN</name>
<feature type="transmembrane region" description="Helical" evidence="6">
    <location>
        <begin position="189"/>
        <end position="209"/>
    </location>
</feature>
<feature type="transmembrane region" description="Helical" evidence="6">
    <location>
        <begin position="289"/>
        <end position="306"/>
    </location>
</feature>
<reference evidence="9" key="1">
    <citation type="journal article" date="2012" name="PLoS Genet.">
        <title>The genomes of the fungal plant pathogens Cladosporium fulvum and Dothistroma septosporum reveal adaptation to different hosts and lifestyles but also signatures of common ancestry.</title>
        <authorList>
            <person name="de Wit P.J.G.M."/>
            <person name="van der Burgt A."/>
            <person name="Oekmen B."/>
            <person name="Stergiopoulos I."/>
            <person name="Abd-Elsalam K.A."/>
            <person name="Aerts A.L."/>
            <person name="Bahkali A.H."/>
            <person name="Beenen H.G."/>
            <person name="Chettri P."/>
            <person name="Cox M.P."/>
            <person name="Datema E."/>
            <person name="de Vries R.P."/>
            <person name="Dhillon B."/>
            <person name="Ganley A.R."/>
            <person name="Griffiths S.A."/>
            <person name="Guo Y."/>
            <person name="Hamelin R.C."/>
            <person name="Henrissat B."/>
            <person name="Kabir M.S."/>
            <person name="Jashni M.K."/>
            <person name="Kema G."/>
            <person name="Klaubauf S."/>
            <person name="Lapidus A."/>
            <person name="Levasseur A."/>
            <person name="Lindquist E."/>
            <person name="Mehrabi R."/>
            <person name="Ohm R.A."/>
            <person name="Owen T.J."/>
            <person name="Salamov A."/>
            <person name="Schwelm A."/>
            <person name="Schijlen E."/>
            <person name="Sun H."/>
            <person name="van den Burg H.A."/>
            <person name="van Ham R.C.H.J."/>
            <person name="Zhang S."/>
            <person name="Goodwin S.B."/>
            <person name="Grigoriev I.V."/>
            <person name="Collemare J."/>
            <person name="Bradshaw R.E."/>
        </authorList>
    </citation>
    <scope>NUCLEOTIDE SEQUENCE [LARGE SCALE GENOMIC DNA]</scope>
    <source>
        <strain evidence="9">NZE10 / CBS 128990</strain>
    </source>
</reference>
<feature type="transmembrane region" description="Helical" evidence="6">
    <location>
        <begin position="153"/>
        <end position="177"/>
    </location>
</feature>
<feature type="transmembrane region" description="Helical" evidence="6">
    <location>
        <begin position="382"/>
        <end position="402"/>
    </location>
</feature>
<dbReference type="PANTHER" id="PTHR43791">
    <property type="entry name" value="PERMEASE-RELATED"/>
    <property type="match status" value="1"/>
</dbReference>
<dbReference type="OMA" id="IVRFQLW"/>
<feature type="transmembrane region" description="Helical" evidence="6">
    <location>
        <begin position="326"/>
        <end position="346"/>
    </location>
</feature>
<evidence type="ECO:0000256" key="5">
    <source>
        <dbReference type="ARBA" id="ARBA00023136"/>
    </source>
</evidence>
<keyword evidence="9" id="KW-1185">Reference proteome</keyword>
<dbReference type="SUPFAM" id="SSF103473">
    <property type="entry name" value="MFS general substrate transporter"/>
    <property type="match status" value="1"/>
</dbReference>
<organism evidence="8 9">
    <name type="scientific">Dothistroma septosporum (strain NZE10 / CBS 128990)</name>
    <name type="common">Red band needle blight fungus</name>
    <name type="synonym">Mycosphaerella pini</name>
    <dbReference type="NCBI Taxonomy" id="675120"/>
    <lineage>
        <taxon>Eukaryota</taxon>
        <taxon>Fungi</taxon>
        <taxon>Dikarya</taxon>
        <taxon>Ascomycota</taxon>
        <taxon>Pezizomycotina</taxon>
        <taxon>Dothideomycetes</taxon>
        <taxon>Dothideomycetidae</taxon>
        <taxon>Mycosphaerellales</taxon>
        <taxon>Mycosphaerellaceae</taxon>
        <taxon>Dothistroma</taxon>
    </lineage>
</organism>
<dbReference type="Proteomes" id="UP000016933">
    <property type="component" value="Unassembled WGS sequence"/>
</dbReference>
<feature type="transmembrane region" description="Helical" evidence="6">
    <location>
        <begin position="221"/>
        <end position="241"/>
    </location>
</feature>
<dbReference type="GO" id="GO:0016020">
    <property type="term" value="C:membrane"/>
    <property type="evidence" value="ECO:0007669"/>
    <property type="project" value="UniProtKB-SubCell"/>
</dbReference>
<dbReference type="HOGENOM" id="CLU_001265_0_5_1"/>
<dbReference type="AlphaFoldDB" id="N1PPZ3"/>
<keyword evidence="5 6" id="KW-0472">Membrane</keyword>
<accession>N1PPZ3</accession>
<keyword evidence="2" id="KW-0813">Transport</keyword>
<evidence type="ECO:0000256" key="4">
    <source>
        <dbReference type="ARBA" id="ARBA00022989"/>
    </source>
</evidence>
<dbReference type="InterPro" id="IPR020846">
    <property type="entry name" value="MFS_dom"/>
</dbReference>
<dbReference type="EMBL" id="KB446538">
    <property type="protein sequence ID" value="EME45003.1"/>
    <property type="molecule type" value="Genomic_DNA"/>
</dbReference>
<evidence type="ECO:0000256" key="2">
    <source>
        <dbReference type="ARBA" id="ARBA00022448"/>
    </source>
</evidence>
<dbReference type="InterPro" id="IPR036259">
    <property type="entry name" value="MFS_trans_sf"/>
</dbReference>
<feature type="domain" description="Major facilitator superfamily (MFS) profile" evidence="7">
    <location>
        <begin position="61"/>
        <end position="474"/>
    </location>
</feature>
<dbReference type="PANTHER" id="PTHR43791:SF40">
    <property type="entry name" value="THIAMINE PATHWAY TRANSPORTER THI73"/>
    <property type="match status" value="1"/>
</dbReference>
<feature type="transmembrane region" description="Helical" evidence="6">
    <location>
        <begin position="447"/>
        <end position="469"/>
    </location>
</feature>
<proteinExistence type="predicted"/>
<dbReference type="InterPro" id="IPR011701">
    <property type="entry name" value="MFS"/>
</dbReference>
<protein>
    <recommendedName>
        <fullName evidence="7">Major facilitator superfamily (MFS) profile domain-containing protein</fullName>
    </recommendedName>
</protein>
<dbReference type="Pfam" id="PF07690">
    <property type="entry name" value="MFS_1"/>
    <property type="match status" value="1"/>
</dbReference>
<dbReference type="Gene3D" id="1.20.1250.20">
    <property type="entry name" value="MFS general substrate transporter like domains"/>
    <property type="match status" value="2"/>
</dbReference>
<evidence type="ECO:0000259" key="7">
    <source>
        <dbReference type="PROSITE" id="PS50850"/>
    </source>
</evidence>
<evidence type="ECO:0000256" key="3">
    <source>
        <dbReference type="ARBA" id="ARBA00022692"/>
    </source>
</evidence>
<feature type="transmembrane region" description="Helical" evidence="6">
    <location>
        <begin position="128"/>
        <end position="147"/>
    </location>
</feature>
<comment type="subcellular location">
    <subcellularLocation>
        <location evidence="1">Membrane</location>
        <topology evidence="1">Multi-pass membrane protein</topology>
    </subcellularLocation>
</comment>
<evidence type="ECO:0000256" key="1">
    <source>
        <dbReference type="ARBA" id="ARBA00004141"/>
    </source>
</evidence>
<dbReference type="PROSITE" id="PS50850">
    <property type="entry name" value="MFS"/>
    <property type="match status" value="1"/>
</dbReference>
<evidence type="ECO:0000256" key="6">
    <source>
        <dbReference type="SAM" id="Phobius"/>
    </source>
</evidence>
<dbReference type="GO" id="GO:0022857">
    <property type="term" value="F:transmembrane transporter activity"/>
    <property type="evidence" value="ECO:0007669"/>
    <property type="project" value="InterPro"/>
</dbReference>
<keyword evidence="3 6" id="KW-0812">Transmembrane</keyword>
<feature type="transmembrane region" description="Helical" evidence="6">
    <location>
        <begin position="414"/>
        <end position="435"/>
    </location>
</feature>
<dbReference type="eggNOG" id="KOG2533">
    <property type="taxonomic scope" value="Eukaryota"/>
</dbReference>
<reference evidence="8 9" key="2">
    <citation type="journal article" date="2012" name="PLoS Pathog.">
        <title>Diverse lifestyles and strategies of plant pathogenesis encoded in the genomes of eighteen Dothideomycetes fungi.</title>
        <authorList>
            <person name="Ohm R.A."/>
            <person name="Feau N."/>
            <person name="Henrissat B."/>
            <person name="Schoch C.L."/>
            <person name="Horwitz B.A."/>
            <person name="Barry K.W."/>
            <person name="Condon B.J."/>
            <person name="Copeland A.C."/>
            <person name="Dhillon B."/>
            <person name="Glaser F."/>
            <person name="Hesse C.N."/>
            <person name="Kosti I."/>
            <person name="LaButti K."/>
            <person name="Lindquist E.A."/>
            <person name="Lucas S."/>
            <person name="Salamov A.A."/>
            <person name="Bradshaw R.E."/>
            <person name="Ciuffetti L."/>
            <person name="Hamelin R.C."/>
            <person name="Kema G.H.J."/>
            <person name="Lawrence C."/>
            <person name="Scott J.A."/>
            <person name="Spatafora J.W."/>
            <person name="Turgeon B.G."/>
            <person name="de Wit P.J.G.M."/>
            <person name="Zhong S."/>
            <person name="Goodwin S.B."/>
            <person name="Grigoriev I.V."/>
        </authorList>
    </citation>
    <scope>NUCLEOTIDE SEQUENCE [LARGE SCALE GENOMIC DNA]</scope>
    <source>
        <strain evidence="9">NZE10 / CBS 128990</strain>
    </source>
</reference>
<evidence type="ECO:0000313" key="9">
    <source>
        <dbReference type="Proteomes" id="UP000016933"/>
    </source>
</evidence>
<gene>
    <name evidence="8" type="ORF">DOTSEDRAFT_87475</name>
</gene>